<evidence type="ECO:0000313" key="2">
    <source>
        <dbReference type="Proteomes" id="UP000001971"/>
    </source>
</evidence>
<organism evidence="1 2">
    <name type="scientific">Yersinia pestis bv. Antiqua (strain Antiqua)</name>
    <dbReference type="NCBI Taxonomy" id="360102"/>
    <lineage>
        <taxon>Bacteria</taxon>
        <taxon>Pseudomonadati</taxon>
        <taxon>Pseudomonadota</taxon>
        <taxon>Gammaproteobacteria</taxon>
        <taxon>Enterobacterales</taxon>
        <taxon>Yersiniaceae</taxon>
        <taxon>Yersinia</taxon>
    </lineage>
</organism>
<dbReference type="KEGG" id="ypa:YPA_2550"/>
<evidence type="ECO:0000313" key="1">
    <source>
        <dbReference type="EMBL" id="ABG14513.1"/>
    </source>
</evidence>
<protein>
    <submittedName>
        <fullName evidence="1">Uncharacterized protein</fullName>
    </submittedName>
</protein>
<proteinExistence type="predicted"/>
<reference evidence="1 2" key="1">
    <citation type="journal article" date="2006" name="J. Bacteriol.">
        <title>Complete genome sequence of Yersinia pestis strains Antiqua and Nepal516: evidence of gene reduction in an emerging pathogen.</title>
        <authorList>
            <person name="Chain P.S."/>
            <person name="Hu P."/>
            <person name="Malfatti S.A."/>
            <person name="Radnedge L."/>
            <person name="Larimer F."/>
            <person name="Vergez L.M."/>
            <person name="Worsham P."/>
            <person name="Chu M.C."/>
            <person name="Andersen G.L."/>
        </authorList>
    </citation>
    <scope>NUCLEOTIDE SEQUENCE [LARGE SCALE GENOMIC DNA]</scope>
    <source>
        <strain evidence="1 2">Antiqua</strain>
    </source>
</reference>
<sequence length="47" mass="5330">MIDEIPMADKNTPMTDQDIDTVYGVTIFTGGDRSYSTADNLYKRIKK</sequence>
<accession>A0A0H2Y9K1</accession>
<dbReference type="Proteomes" id="UP000001971">
    <property type="component" value="Chromosome"/>
</dbReference>
<dbReference type="AlphaFoldDB" id="A0A0H2Y9K1"/>
<name>A0A0H2Y9K1_YERPA</name>
<dbReference type="EMBL" id="CP000308">
    <property type="protein sequence ID" value="ABG14513.1"/>
    <property type="molecule type" value="Genomic_DNA"/>
</dbReference>
<gene>
    <name evidence="1" type="ordered locus">YPA_2550</name>
</gene>